<evidence type="ECO:0000256" key="1">
    <source>
        <dbReference type="SAM" id="MobiDB-lite"/>
    </source>
</evidence>
<dbReference type="RefSeq" id="WP_116061184.1">
    <property type="nucleotide sequence ID" value="NZ_QRDZ01000009.1"/>
</dbReference>
<accession>A0A3D9JVV8</accession>
<keyword evidence="4" id="KW-1185">Reference proteome</keyword>
<reference evidence="3 4" key="1">
    <citation type="submission" date="2018-07" db="EMBL/GenBank/DDBJ databases">
        <title>Genomic Encyclopedia of Type Strains, Phase III (KMG-III): the genomes of soil and plant-associated and newly described type strains.</title>
        <authorList>
            <person name="Whitman W."/>
        </authorList>
    </citation>
    <scope>NUCLEOTIDE SEQUENCE [LARGE SCALE GENOMIC DNA]</scope>
    <source>
        <strain evidence="3 4">CECT 7287</strain>
    </source>
</reference>
<feature type="compositionally biased region" description="Polar residues" evidence="1">
    <location>
        <begin position="106"/>
        <end position="115"/>
    </location>
</feature>
<feature type="region of interest" description="Disordered" evidence="1">
    <location>
        <begin position="93"/>
        <end position="122"/>
    </location>
</feature>
<dbReference type="Proteomes" id="UP000256977">
    <property type="component" value="Unassembled WGS sequence"/>
</dbReference>
<sequence>MRNTVSTCLLGIGVFLFAAGFITGIVAAQEGDGGFRFIVALYWWLSAIIAGFFFIGLSEIVHLLQRLLDKSAAPPSASAESLKREGEISSEITGTNGTAASREKTAATSNASEAQPPSEVSEGKIKDLTLVLDGERFKGQLWITASEVQVVKRSAFQSESEAQIVKVINKSDLSSDYERIKDYFVYSFKEGSRIQKLEFKTHNLYDYERIVNLLK</sequence>
<evidence type="ECO:0000256" key="2">
    <source>
        <dbReference type="SAM" id="Phobius"/>
    </source>
</evidence>
<organism evidence="3 4">
    <name type="scientific">Cohnella phaseoli</name>
    <dbReference type="NCBI Taxonomy" id="456490"/>
    <lineage>
        <taxon>Bacteria</taxon>
        <taxon>Bacillati</taxon>
        <taxon>Bacillota</taxon>
        <taxon>Bacilli</taxon>
        <taxon>Bacillales</taxon>
        <taxon>Paenibacillaceae</taxon>
        <taxon>Cohnella</taxon>
    </lineage>
</organism>
<dbReference type="EMBL" id="QRDZ01000009">
    <property type="protein sequence ID" value="RED77576.1"/>
    <property type="molecule type" value="Genomic_DNA"/>
</dbReference>
<feature type="transmembrane region" description="Helical" evidence="2">
    <location>
        <begin position="37"/>
        <end position="57"/>
    </location>
</feature>
<keyword evidence="2" id="KW-0472">Membrane</keyword>
<name>A0A3D9JVV8_9BACL</name>
<dbReference type="AlphaFoldDB" id="A0A3D9JVV8"/>
<comment type="caution">
    <text evidence="3">The sequence shown here is derived from an EMBL/GenBank/DDBJ whole genome shotgun (WGS) entry which is preliminary data.</text>
</comment>
<dbReference type="OrthoDB" id="2593527at2"/>
<protein>
    <submittedName>
        <fullName evidence="3">Uncharacterized protein</fullName>
    </submittedName>
</protein>
<evidence type="ECO:0000313" key="3">
    <source>
        <dbReference type="EMBL" id="RED77576.1"/>
    </source>
</evidence>
<keyword evidence="2" id="KW-1133">Transmembrane helix</keyword>
<gene>
    <name evidence="3" type="ORF">DFP98_109187</name>
</gene>
<evidence type="ECO:0000313" key="4">
    <source>
        <dbReference type="Proteomes" id="UP000256977"/>
    </source>
</evidence>
<keyword evidence="2" id="KW-0812">Transmembrane</keyword>
<proteinExistence type="predicted"/>